<dbReference type="EMBL" id="CP100355">
    <property type="protein sequence ID" value="UTF53784.1"/>
    <property type="molecule type" value="Genomic_DNA"/>
</dbReference>
<feature type="compositionally biased region" description="Low complexity" evidence="1">
    <location>
        <begin position="38"/>
        <end position="54"/>
    </location>
</feature>
<dbReference type="AlphaFoldDB" id="A0A9E7STK9"/>
<dbReference type="GeneID" id="73288463"/>
<dbReference type="RefSeq" id="WP_254158304.1">
    <property type="nucleotide sequence ID" value="NZ_CP100355.1"/>
</dbReference>
<dbReference type="InterPro" id="IPR055923">
    <property type="entry name" value="DUF7500"/>
</dbReference>
<keyword evidence="3" id="KW-1185">Reference proteome</keyword>
<evidence type="ECO:0000313" key="2">
    <source>
        <dbReference type="EMBL" id="UTF53784.1"/>
    </source>
</evidence>
<organism evidence="2 3">
    <name type="scientific">Natronosalvus rutilus</name>
    <dbReference type="NCBI Taxonomy" id="2953753"/>
    <lineage>
        <taxon>Archaea</taxon>
        <taxon>Methanobacteriati</taxon>
        <taxon>Methanobacteriota</taxon>
        <taxon>Stenosarchaea group</taxon>
        <taxon>Halobacteria</taxon>
        <taxon>Halobacteriales</taxon>
        <taxon>Natrialbaceae</taxon>
        <taxon>Natronosalvus</taxon>
    </lineage>
</organism>
<reference evidence="2" key="1">
    <citation type="submission" date="2022-06" db="EMBL/GenBank/DDBJ databases">
        <title>Diverse halophilic archaea isolated from saline environments.</title>
        <authorList>
            <person name="Cui H.-L."/>
        </authorList>
    </citation>
    <scope>NUCLEOTIDE SEQUENCE</scope>
    <source>
        <strain evidence="2">WLHS1</strain>
    </source>
</reference>
<name>A0A9E7STK9_9EURY</name>
<proteinExistence type="predicted"/>
<dbReference type="Proteomes" id="UP001056855">
    <property type="component" value="Chromosome"/>
</dbReference>
<dbReference type="Pfam" id="PF24332">
    <property type="entry name" value="DUF7500"/>
    <property type="match status" value="1"/>
</dbReference>
<gene>
    <name evidence="2" type="ORF">NGM29_00415</name>
</gene>
<feature type="compositionally biased region" description="Basic and acidic residues" evidence="1">
    <location>
        <begin position="55"/>
        <end position="70"/>
    </location>
</feature>
<evidence type="ECO:0000313" key="3">
    <source>
        <dbReference type="Proteomes" id="UP001056855"/>
    </source>
</evidence>
<feature type="region of interest" description="Disordered" evidence="1">
    <location>
        <begin position="1"/>
        <end position="100"/>
    </location>
</feature>
<sequence length="166" mass="17769">MTSNPTHDDAILTPDDLEVTPDNETVKQLGENRYVVRSESNLSSDLESPSLPSPDGERGLETETAGERTRQRAGIGLESDGGLEFGTGSNGSDANEPDEWLATASEPHGVEITLKTDGEIAHHRATSHDVREVFADLLTWYAGQLDDGISPADALQVLLATTDLEA</sequence>
<dbReference type="KEGG" id="sawl:NGM29_00415"/>
<feature type="compositionally biased region" description="Basic and acidic residues" evidence="1">
    <location>
        <begin position="1"/>
        <end position="10"/>
    </location>
</feature>
<evidence type="ECO:0000256" key="1">
    <source>
        <dbReference type="SAM" id="MobiDB-lite"/>
    </source>
</evidence>
<accession>A0A9E7STK9</accession>
<protein>
    <submittedName>
        <fullName evidence="2">Uncharacterized protein</fullName>
    </submittedName>
</protein>